<feature type="coiled-coil region" evidence="1">
    <location>
        <begin position="687"/>
        <end position="714"/>
    </location>
</feature>
<keyword evidence="1" id="KW-0175">Coiled coil</keyword>
<feature type="coiled-coil region" evidence="1">
    <location>
        <begin position="945"/>
        <end position="987"/>
    </location>
</feature>
<dbReference type="RefSeq" id="WP_118299371.1">
    <property type="nucleotide sequence ID" value="NZ_QRJR01000003.1"/>
</dbReference>
<sequence>MSLKIDRVQLEIVIQQDSARQKMIELEEQMRSANKTLNSLKKKFGENSAEYKAQKEVVKALQTEYDKLFEKIGIGSLSVKELQNRQKELNAILRNLPGDSPLYTQYKAQLDEVNQRMKELKGTAESTKFSLSKLTDGFNKYAAIGASVIASLTGITLTARKCVDEFAQMQEAESQVRKYTGMTSEQVAGLNEEFKKMDTRTARERLNELAGDAGRLGITAKNDVLEFVEAANMIDVALGEDLGQDAIKNIGKLADMFGDSERSMKENMLAIGSAVNEVAQNSSAAEPYLVEFSARMGGVAKQAKLSITDVMGFASALDQNMLRSEMASTALQGLILKLYQEPAKYAKIARMDVKQFTTLMETDANEAVLQFLASLGKLGGMDKMAPVLKEMKLSGAEAAGVISALASNIEKVRKEQETANQAFIDGTSITNEYNVQNTTVQAELDKAKKRFKEIRIELGERLLPVMKYMVSTGSLTVKGLVEVVSMFSEYKNFILTTIIAITAYNTAAKLQWFWLNKVKTETGEYIIIQKLKQYWDKAVAASTWLYIAATSALTGKTQQAGLAMQAFFKILALNPFASIATVVISVASALYLFSRRASEAHRAQLLMNDVVNEAKSNITAEQTEIESLLKIAKDETISKGERLKAIKKLNDISPEYLGSLKLETIATDEAKKSVDKYIQSLLTMAEIESVKSRLTDTDKQLDEMKSQQQKYLDERNTFWGALKTVPRNVGSMLTFGLMENTGKKLQTDIKELEQQRGQLKNLLEGMIKDKVEMEAKNDDNGGGGVPPPPDDEDKKPWTTRLQNAENAYKEELLLLQKSSDALARTENEYKLDALQKELEFQVERLAIIKKYQSSEKDKKHLAELGKLESEAQSAIYNTLKKSEETRLNLIKEYRDRRLNTVNAGEKNLLLEQSKLNDSGELTEKDYKNRLLAIEITSLYSRLEIAKDYKNDVAELEFQNGEVKAKALKEAGDNILNLEQQISDKRIKIIRDSANQIQNFSSQFNKMNGLASTDQQLAALESFYKSQLELARKNGLDVTLLTSVYEESKRKIQEKGAKDRATVIQKYELDAAEDIRDLKLKALEEEYKKGLLSEEEYEIAKNKINNEYIQKKIEGSEQYFNAVSSIMSSASSAVQGFQDAEMNKVTHKYDKEIKAAKKAGKDTTKLEEEKEEALNQVKRKYADKQFAVSVLQITASTAVAAMEAYKAMAGIPIVGPALGAIAAAAAVASGAAQIAVAKQQRDEAKGLKSGGYSDEYVEGYTKTGNPDDVAGVIPVHKNEFVTNHEGVENPHVRQFLDVFNVAQKNGTIRMLNTTQILEQVRTKSGKYSGGYSDDSVSSSSRYTVSGHIMDEETLRKLFVLLNTNNDLLQSILEKDLIVDSRAIRDGIKKLERMERNVSRG</sequence>
<evidence type="ECO:0000313" key="6">
    <source>
        <dbReference type="Proteomes" id="UP000283329"/>
    </source>
</evidence>
<keyword evidence="3" id="KW-0812">Transmembrane</keyword>
<organism evidence="5 6">
    <name type="scientific">Bacteroides ovatus</name>
    <dbReference type="NCBI Taxonomy" id="28116"/>
    <lineage>
        <taxon>Bacteria</taxon>
        <taxon>Pseudomonadati</taxon>
        <taxon>Bacteroidota</taxon>
        <taxon>Bacteroidia</taxon>
        <taxon>Bacteroidales</taxon>
        <taxon>Bacteroidaceae</taxon>
        <taxon>Bacteroides</taxon>
    </lineage>
</organism>
<protein>
    <submittedName>
        <fullName evidence="5">Phage tail tape measure protein</fullName>
    </submittedName>
</protein>
<reference evidence="5 6" key="1">
    <citation type="submission" date="2018-08" db="EMBL/GenBank/DDBJ databases">
        <title>A genome reference for cultivated species of the human gut microbiota.</title>
        <authorList>
            <person name="Zou Y."/>
            <person name="Xue W."/>
            <person name="Luo G."/>
        </authorList>
    </citation>
    <scope>NUCLEOTIDE SEQUENCE [LARGE SCALE GENOMIC DNA]</scope>
    <source>
        <strain evidence="5 6">AM17-48</strain>
    </source>
</reference>
<dbReference type="Proteomes" id="UP000283329">
    <property type="component" value="Unassembled WGS sequence"/>
</dbReference>
<evidence type="ECO:0000256" key="3">
    <source>
        <dbReference type="SAM" id="Phobius"/>
    </source>
</evidence>
<evidence type="ECO:0000256" key="2">
    <source>
        <dbReference type="SAM" id="MobiDB-lite"/>
    </source>
</evidence>
<name>A0A414X7A5_BACOV</name>
<feature type="coiled-coil region" evidence="1">
    <location>
        <begin position="402"/>
        <end position="457"/>
    </location>
</feature>
<dbReference type="EMBL" id="QRJR01000003">
    <property type="protein sequence ID" value="RHH50026.1"/>
    <property type="molecule type" value="Genomic_DNA"/>
</dbReference>
<evidence type="ECO:0000313" key="5">
    <source>
        <dbReference type="EMBL" id="RHH50026.1"/>
    </source>
</evidence>
<evidence type="ECO:0000259" key="4">
    <source>
        <dbReference type="Pfam" id="PF10145"/>
    </source>
</evidence>
<evidence type="ECO:0000256" key="1">
    <source>
        <dbReference type="SAM" id="Coils"/>
    </source>
</evidence>
<keyword evidence="3" id="KW-1133">Transmembrane helix</keyword>
<feature type="transmembrane region" description="Helical" evidence="3">
    <location>
        <begin position="566"/>
        <end position="593"/>
    </location>
</feature>
<feature type="coiled-coil region" evidence="1">
    <location>
        <begin position="742"/>
        <end position="769"/>
    </location>
</feature>
<proteinExistence type="predicted"/>
<dbReference type="InterPro" id="IPR010090">
    <property type="entry name" value="Phage_tape_meas"/>
</dbReference>
<feature type="coiled-coil region" evidence="1">
    <location>
        <begin position="16"/>
        <end position="71"/>
    </location>
</feature>
<feature type="coiled-coil region" evidence="1">
    <location>
        <begin position="1155"/>
        <end position="1182"/>
    </location>
</feature>
<feature type="transmembrane region" description="Helical" evidence="3">
    <location>
        <begin position="493"/>
        <end position="514"/>
    </location>
</feature>
<comment type="caution">
    <text evidence="5">The sequence shown here is derived from an EMBL/GenBank/DDBJ whole genome shotgun (WGS) entry which is preliminary data.</text>
</comment>
<accession>A0A414X7A5</accession>
<dbReference type="NCBIfam" id="TIGR01760">
    <property type="entry name" value="tape_meas_TP901"/>
    <property type="match status" value="1"/>
</dbReference>
<feature type="domain" description="Phage tail tape measure protein" evidence="4">
    <location>
        <begin position="196"/>
        <end position="380"/>
    </location>
</feature>
<dbReference type="Pfam" id="PF10145">
    <property type="entry name" value="PhageMin_Tail"/>
    <property type="match status" value="1"/>
</dbReference>
<feature type="region of interest" description="Disordered" evidence="2">
    <location>
        <begin position="775"/>
        <end position="797"/>
    </location>
</feature>
<keyword evidence="3" id="KW-0472">Membrane</keyword>
<gene>
    <name evidence="5" type="ORF">DW206_05145</name>
</gene>